<comment type="caution">
    <text evidence="1">The sequence shown here is derived from an EMBL/GenBank/DDBJ whole genome shotgun (WGS) entry which is preliminary data.</text>
</comment>
<name>A0AAW2U8W5_SESRA</name>
<evidence type="ECO:0000313" key="1">
    <source>
        <dbReference type="EMBL" id="KAL0413578.1"/>
    </source>
</evidence>
<organism evidence="1">
    <name type="scientific">Sesamum radiatum</name>
    <name type="common">Black benniseed</name>
    <dbReference type="NCBI Taxonomy" id="300843"/>
    <lineage>
        <taxon>Eukaryota</taxon>
        <taxon>Viridiplantae</taxon>
        <taxon>Streptophyta</taxon>
        <taxon>Embryophyta</taxon>
        <taxon>Tracheophyta</taxon>
        <taxon>Spermatophyta</taxon>
        <taxon>Magnoliopsida</taxon>
        <taxon>eudicotyledons</taxon>
        <taxon>Gunneridae</taxon>
        <taxon>Pentapetalae</taxon>
        <taxon>asterids</taxon>
        <taxon>lamiids</taxon>
        <taxon>Lamiales</taxon>
        <taxon>Pedaliaceae</taxon>
        <taxon>Sesamum</taxon>
    </lineage>
</organism>
<proteinExistence type="predicted"/>
<dbReference type="InterPro" id="IPR032675">
    <property type="entry name" value="LRR_dom_sf"/>
</dbReference>
<dbReference type="Gene3D" id="3.80.10.10">
    <property type="entry name" value="Ribonuclease Inhibitor"/>
    <property type="match status" value="1"/>
</dbReference>
<dbReference type="SUPFAM" id="SSF52047">
    <property type="entry name" value="RNI-like"/>
    <property type="match status" value="1"/>
</dbReference>
<dbReference type="AlphaFoldDB" id="A0AAW2U8W5"/>
<sequence length="250" mass="27282">MSAFLRRLLGGHERSVCACVSKGWLMRLSSIHGDEICTTATTHFVEPENRSESQNANQVAQLKEKGEFGDLNEIKPEHEKFQEADSHGYLFRCLEEKKASDVRLAVISIGTASHGGHTLTKANFQALNISDGSLTVIGYYGSAMIDLALGGLHSVNERCFWVMAKGQGLQKVEIIINSFLQRRSSVGLEALGNGCPNLKVFDLHKYALVSDSGVVSFSKAVGALQSLRLEDCHRITQFGVLGILANCVEN</sequence>
<reference evidence="1" key="1">
    <citation type="submission" date="2020-06" db="EMBL/GenBank/DDBJ databases">
        <authorList>
            <person name="Li T."/>
            <person name="Hu X."/>
            <person name="Zhang T."/>
            <person name="Song X."/>
            <person name="Zhang H."/>
            <person name="Dai N."/>
            <person name="Sheng W."/>
            <person name="Hou X."/>
            <person name="Wei L."/>
        </authorList>
    </citation>
    <scope>NUCLEOTIDE SEQUENCE</scope>
    <source>
        <strain evidence="1">G02</strain>
        <tissue evidence="1">Leaf</tissue>
    </source>
</reference>
<dbReference type="EMBL" id="JACGWJ010000006">
    <property type="protein sequence ID" value="KAL0413578.1"/>
    <property type="molecule type" value="Genomic_DNA"/>
</dbReference>
<protein>
    <submittedName>
        <fullName evidence="1">EIN3-binding F-box protein 1</fullName>
    </submittedName>
</protein>
<reference evidence="1" key="2">
    <citation type="journal article" date="2024" name="Plant">
        <title>Genomic evolution and insights into agronomic trait innovations of Sesamum species.</title>
        <authorList>
            <person name="Miao H."/>
            <person name="Wang L."/>
            <person name="Qu L."/>
            <person name="Liu H."/>
            <person name="Sun Y."/>
            <person name="Le M."/>
            <person name="Wang Q."/>
            <person name="Wei S."/>
            <person name="Zheng Y."/>
            <person name="Lin W."/>
            <person name="Duan Y."/>
            <person name="Cao H."/>
            <person name="Xiong S."/>
            <person name="Wang X."/>
            <person name="Wei L."/>
            <person name="Li C."/>
            <person name="Ma Q."/>
            <person name="Ju M."/>
            <person name="Zhao R."/>
            <person name="Li G."/>
            <person name="Mu C."/>
            <person name="Tian Q."/>
            <person name="Mei H."/>
            <person name="Zhang T."/>
            <person name="Gao T."/>
            <person name="Zhang H."/>
        </authorList>
    </citation>
    <scope>NUCLEOTIDE SEQUENCE</scope>
    <source>
        <strain evidence="1">G02</strain>
    </source>
</reference>
<gene>
    <name evidence="1" type="ORF">Sradi_1559500</name>
</gene>
<accession>A0AAW2U8W5</accession>